<protein>
    <submittedName>
        <fullName evidence="1">Uncharacterized protein</fullName>
    </submittedName>
</protein>
<proteinExistence type="predicted"/>
<reference evidence="1 2" key="1">
    <citation type="submission" date="2019-10" db="EMBL/GenBank/DDBJ databases">
        <authorList>
            <person name="Palmer J.M."/>
        </authorList>
    </citation>
    <scope>NUCLEOTIDE SEQUENCE [LARGE SCALE GENOMIC DNA]</scope>
    <source>
        <strain evidence="1 2">TWF730</strain>
    </source>
</reference>
<sequence length="180" mass="20923">MGRVYNWTEVDICPKREQLKEGMRRLIAAIQMFRTALVSTRTYFTQTVYTTPTEELRAHHHLVFQTSVALHTQNRIISQAAKLVRYVRRTHCDKQTQCWDDDALRRLSMELQMQVANCTKENQEMLDEMGTRFSVQIRFYNAGAIEGSSEADVSQGAMDVILGNGIQERQVDHLTTEYRF</sequence>
<keyword evidence="2" id="KW-1185">Reference proteome</keyword>
<evidence type="ECO:0000313" key="2">
    <source>
        <dbReference type="Proteomes" id="UP001373714"/>
    </source>
</evidence>
<accession>A0AAV9UJN3</accession>
<dbReference type="EMBL" id="JAVHNS010000010">
    <property type="protein sequence ID" value="KAK6342205.1"/>
    <property type="molecule type" value="Genomic_DNA"/>
</dbReference>
<dbReference type="AlphaFoldDB" id="A0AAV9UJN3"/>
<organism evidence="1 2">
    <name type="scientific">Orbilia blumenaviensis</name>
    <dbReference type="NCBI Taxonomy" id="1796055"/>
    <lineage>
        <taxon>Eukaryota</taxon>
        <taxon>Fungi</taxon>
        <taxon>Dikarya</taxon>
        <taxon>Ascomycota</taxon>
        <taxon>Pezizomycotina</taxon>
        <taxon>Orbiliomycetes</taxon>
        <taxon>Orbiliales</taxon>
        <taxon>Orbiliaceae</taxon>
        <taxon>Orbilia</taxon>
    </lineage>
</organism>
<comment type="caution">
    <text evidence="1">The sequence shown here is derived from an EMBL/GenBank/DDBJ whole genome shotgun (WGS) entry which is preliminary data.</text>
</comment>
<gene>
    <name evidence="1" type="ORF">TWF730_001683</name>
</gene>
<name>A0AAV9UJN3_9PEZI</name>
<evidence type="ECO:0000313" key="1">
    <source>
        <dbReference type="EMBL" id="KAK6342205.1"/>
    </source>
</evidence>
<dbReference type="Proteomes" id="UP001373714">
    <property type="component" value="Unassembled WGS sequence"/>
</dbReference>